<dbReference type="AlphaFoldDB" id="A0AA41Q7G9"/>
<protein>
    <submittedName>
        <fullName evidence="2">Uncharacterized protein</fullName>
    </submittedName>
</protein>
<evidence type="ECO:0000313" key="2">
    <source>
        <dbReference type="EMBL" id="MCF2532631.1"/>
    </source>
</evidence>
<organism evidence="2 3">
    <name type="scientific">Yinghuangia soli</name>
    <dbReference type="NCBI Taxonomy" id="2908204"/>
    <lineage>
        <taxon>Bacteria</taxon>
        <taxon>Bacillati</taxon>
        <taxon>Actinomycetota</taxon>
        <taxon>Actinomycetes</taxon>
        <taxon>Kitasatosporales</taxon>
        <taxon>Streptomycetaceae</taxon>
        <taxon>Yinghuangia</taxon>
    </lineage>
</organism>
<feature type="compositionally biased region" description="Basic and acidic residues" evidence="1">
    <location>
        <begin position="1"/>
        <end position="12"/>
    </location>
</feature>
<accession>A0AA41Q7G9</accession>
<keyword evidence="3" id="KW-1185">Reference proteome</keyword>
<feature type="compositionally biased region" description="Acidic residues" evidence="1">
    <location>
        <begin position="41"/>
        <end position="50"/>
    </location>
</feature>
<dbReference type="RefSeq" id="WP_235057405.1">
    <property type="nucleotide sequence ID" value="NZ_JAKFHA010000036.1"/>
</dbReference>
<dbReference type="Proteomes" id="UP001165378">
    <property type="component" value="Unassembled WGS sequence"/>
</dbReference>
<reference evidence="2" key="1">
    <citation type="submission" date="2022-01" db="EMBL/GenBank/DDBJ databases">
        <title>Genome-Based Taxonomic Classification of the Phylum Actinobacteria.</title>
        <authorList>
            <person name="Gao Y."/>
        </authorList>
    </citation>
    <scope>NUCLEOTIDE SEQUENCE</scope>
    <source>
        <strain evidence="2">KLBMP 8922</strain>
    </source>
</reference>
<feature type="compositionally biased region" description="Low complexity" evidence="1">
    <location>
        <begin position="25"/>
        <end position="40"/>
    </location>
</feature>
<sequence length="384" mass="41421">MSGEQEAPRADRAAGPAGQEGAADEQGLAAAGTAEAADAQEQAEQDGDDVGAEHAWDSRRDLYRHSPDIMFRRSAQLRGSLVAGDQHGVSGGHVAGDVVLGGVKNENRYEYHFGSATEKTSGEIPAIEVAELAEYFVYPSGPSDETADHSSAGHDAPDTPWHPESPFGVAVAQLAARRIVIVSGSPTTGRRSAALMLLRAVGTTTYRMLDPTVSPGRLSDELHDGCGHLIADLTNNADRPLREHHIRALSEKLRDKKSHLVIVVGPHPVVEGSDYVRWEPPEPVELLRGHLKHKDVADRSLDELIALAEVQAVIGHRRPMADLAMFAGYVAAHACGTISAERLAEFGHDAAERQVREWFDSADRTLHDKAFLIALAAFDESPYR</sequence>
<feature type="compositionally biased region" description="Basic and acidic residues" evidence="1">
    <location>
        <begin position="146"/>
        <end position="157"/>
    </location>
</feature>
<feature type="region of interest" description="Disordered" evidence="1">
    <location>
        <begin position="1"/>
        <end position="54"/>
    </location>
</feature>
<evidence type="ECO:0000256" key="1">
    <source>
        <dbReference type="SAM" id="MobiDB-lite"/>
    </source>
</evidence>
<comment type="caution">
    <text evidence="2">The sequence shown here is derived from an EMBL/GenBank/DDBJ whole genome shotgun (WGS) entry which is preliminary data.</text>
</comment>
<dbReference type="EMBL" id="JAKFHA010000036">
    <property type="protein sequence ID" value="MCF2532631.1"/>
    <property type="molecule type" value="Genomic_DNA"/>
</dbReference>
<name>A0AA41Q7G9_9ACTN</name>
<proteinExistence type="predicted"/>
<feature type="region of interest" description="Disordered" evidence="1">
    <location>
        <begin position="140"/>
        <end position="165"/>
    </location>
</feature>
<gene>
    <name evidence="2" type="ORF">LZ495_36235</name>
</gene>
<evidence type="ECO:0000313" key="3">
    <source>
        <dbReference type="Proteomes" id="UP001165378"/>
    </source>
</evidence>